<comment type="similarity">
    <text evidence="2">Belongs to the acyl-CoA dehydrogenase family.</text>
</comment>
<evidence type="ECO:0000256" key="2">
    <source>
        <dbReference type="ARBA" id="ARBA00009347"/>
    </source>
</evidence>
<evidence type="ECO:0000259" key="7">
    <source>
        <dbReference type="Pfam" id="PF02770"/>
    </source>
</evidence>
<dbReference type="SUPFAM" id="SSF47203">
    <property type="entry name" value="Acyl-CoA dehydrogenase C-terminal domain-like"/>
    <property type="match status" value="1"/>
</dbReference>
<name>A0ABT1AG31_9RALS</name>
<protein>
    <submittedName>
        <fullName evidence="9">Acyl-CoA dehydrogenase family protein</fullName>
    </submittedName>
</protein>
<dbReference type="Proteomes" id="UP001162811">
    <property type="component" value="Unassembled WGS sequence"/>
</dbReference>
<dbReference type="Pfam" id="PF00441">
    <property type="entry name" value="Acyl-CoA_dh_1"/>
    <property type="match status" value="1"/>
</dbReference>
<dbReference type="Gene3D" id="1.10.540.10">
    <property type="entry name" value="Acyl-CoA dehydrogenase/oxidase, N-terminal domain"/>
    <property type="match status" value="1"/>
</dbReference>
<gene>
    <name evidence="9" type="ORF">NG900_03950</name>
</gene>
<feature type="domain" description="Acyl-CoA dehydrogenase/oxidase N-terminal" evidence="8">
    <location>
        <begin position="6"/>
        <end position="123"/>
    </location>
</feature>
<sequence length="402" mass="44101">MNLELTPDLAAFRDEVRAFLNEHLTPELRLGQRLTSSMYPEPEISGPWQQALQRRGWLVPLWPKEWGGTGWSPVQRFIFETECALAGAPLVHPMGVRLVGPVILKFGTEAQKQEHLPRILSSEDYWCQGFSEPGAGSDLASLKMRAVADGDDYVLNGSKLWTTHAHHANRMFALVRTSTEGKKQDGISFLLIDMNSPGITVRPIDTIGGDHDVNEVFFDNVRVPQANRIGAENAGWNCAKYLLEFERGAGIFSPRLRSQLKRVGDAMAAVRAGSTCDDGARLDPHLEARFGEVCADLDAFEMLELKTFGRLAPGQSPGPVSSILKLRASRLKQAVAELGVELLGLEGLRWRDEASVTPYADHADSALVGTLLPEFLNSRAYTIFGGAAEVQLGIIAKTALML</sequence>
<dbReference type="Pfam" id="PF02771">
    <property type="entry name" value="Acyl-CoA_dh_N"/>
    <property type="match status" value="1"/>
</dbReference>
<dbReference type="EMBL" id="JAMXHT010000002">
    <property type="protein sequence ID" value="MCO5397348.1"/>
    <property type="molecule type" value="Genomic_DNA"/>
</dbReference>
<dbReference type="InterPro" id="IPR052161">
    <property type="entry name" value="Mycobact_Acyl-CoA_DH"/>
</dbReference>
<reference evidence="9" key="2">
    <citation type="journal article" date="2023" name="Front. Microbiol.">
        <title>Ralstonia chuxiongensis sp. nov., Ralstonia mojiangensis sp. nov., and Ralstonia soli sp. nov., isolated from tobacco fields, are three novel species in the family Burkholderiaceae.</title>
        <authorList>
            <person name="Lu C.H."/>
            <person name="Zhang Y.Y."/>
            <person name="Jiang N."/>
            <person name="Chen W."/>
            <person name="Shao X."/>
            <person name="Zhao Z.M."/>
            <person name="Lu W.L."/>
            <person name="Hu X."/>
            <person name="Xi Y.X."/>
            <person name="Zou S.Y."/>
            <person name="Wei Q.J."/>
            <person name="Lin Z.L."/>
            <person name="Gong L."/>
            <person name="Gai X.T."/>
            <person name="Zhang L.Q."/>
            <person name="Li J.Y."/>
            <person name="Jin Y."/>
            <person name="Xia Z.Y."/>
        </authorList>
    </citation>
    <scope>NUCLEOTIDE SEQUENCE</scope>
    <source>
        <strain evidence="9">21MJYT02-11</strain>
    </source>
</reference>
<accession>A0ABT1AG31</accession>
<evidence type="ECO:0000256" key="4">
    <source>
        <dbReference type="ARBA" id="ARBA00022827"/>
    </source>
</evidence>
<evidence type="ECO:0000313" key="10">
    <source>
        <dbReference type="Proteomes" id="UP001162811"/>
    </source>
</evidence>
<evidence type="ECO:0000313" key="9">
    <source>
        <dbReference type="EMBL" id="MCO5397348.1"/>
    </source>
</evidence>
<feature type="domain" description="Acyl-CoA oxidase/dehydrogenase middle" evidence="7">
    <location>
        <begin position="127"/>
        <end position="221"/>
    </location>
</feature>
<comment type="cofactor">
    <cofactor evidence="1">
        <name>FAD</name>
        <dbReference type="ChEBI" id="CHEBI:57692"/>
    </cofactor>
</comment>
<dbReference type="InterPro" id="IPR013786">
    <property type="entry name" value="AcylCoA_DH/ox_N"/>
</dbReference>
<keyword evidence="4" id="KW-0274">FAD</keyword>
<dbReference type="InterPro" id="IPR009100">
    <property type="entry name" value="AcylCoA_DH/oxidase_NM_dom_sf"/>
</dbReference>
<organism evidence="9 10">
    <name type="scientific">Ralstonia soli</name>
    <dbReference type="NCBI Taxonomy" id="2953896"/>
    <lineage>
        <taxon>Bacteria</taxon>
        <taxon>Pseudomonadati</taxon>
        <taxon>Pseudomonadota</taxon>
        <taxon>Betaproteobacteria</taxon>
        <taxon>Burkholderiales</taxon>
        <taxon>Burkholderiaceae</taxon>
        <taxon>Ralstonia</taxon>
    </lineage>
</organism>
<evidence type="ECO:0000259" key="6">
    <source>
        <dbReference type="Pfam" id="PF00441"/>
    </source>
</evidence>
<keyword evidence="10" id="KW-1185">Reference proteome</keyword>
<dbReference type="Gene3D" id="2.40.110.10">
    <property type="entry name" value="Butyryl-CoA Dehydrogenase, subunit A, domain 2"/>
    <property type="match status" value="1"/>
</dbReference>
<keyword evidence="5" id="KW-0560">Oxidoreductase</keyword>
<dbReference type="Gene3D" id="1.20.140.10">
    <property type="entry name" value="Butyryl-CoA Dehydrogenase, subunit A, domain 3"/>
    <property type="match status" value="1"/>
</dbReference>
<evidence type="ECO:0000256" key="3">
    <source>
        <dbReference type="ARBA" id="ARBA00022630"/>
    </source>
</evidence>
<dbReference type="RefSeq" id="WP_252676966.1">
    <property type="nucleotide sequence ID" value="NZ_JAMXHT010000002.1"/>
</dbReference>
<dbReference type="SUPFAM" id="SSF56645">
    <property type="entry name" value="Acyl-CoA dehydrogenase NM domain-like"/>
    <property type="match status" value="1"/>
</dbReference>
<keyword evidence="3" id="KW-0285">Flavoprotein</keyword>
<evidence type="ECO:0000259" key="8">
    <source>
        <dbReference type="Pfam" id="PF02771"/>
    </source>
</evidence>
<dbReference type="InterPro" id="IPR009075">
    <property type="entry name" value="AcylCo_DH/oxidase_C"/>
</dbReference>
<dbReference type="Pfam" id="PF02770">
    <property type="entry name" value="Acyl-CoA_dh_M"/>
    <property type="match status" value="1"/>
</dbReference>
<dbReference type="InterPro" id="IPR006091">
    <property type="entry name" value="Acyl-CoA_Oxase/DH_mid-dom"/>
</dbReference>
<comment type="caution">
    <text evidence="9">The sequence shown here is derived from an EMBL/GenBank/DDBJ whole genome shotgun (WGS) entry which is preliminary data.</text>
</comment>
<feature type="domain" description="Acyl-CoA dehydrogenase/oxidase C-terminal" evidence="6">
    <location>
        <begin position="233"/>
        <end position="399"/>
    </location>
</feature>
<evidence type="ECO:0000256" key="5">
    <source>
        <dbReference type="ARBA" id="ARBA00023002"/>
    </source>
</evidence>
<proteinExistence type="inferred from homology"/>
<evidence type="ECO:0000256" key="1">
    <source>
        <dbReference type="ARBA" id="ARBA00001974"/>
    </source>
</evidence>
<dbReference type="PANTHER" id="PTHR43292">
    <property type="entry name" value="ACYL-COA DEHYDROGENASE"/>
    <property type="match status" value="1"/>
</dbReference>
<dbReference type="InterPro" id="IPR036250">
    <property type="entry name" value="AcylCo_DH-like_C"/>
</dbReference>
<reference evidence="9" key="1">
    <citation type="submission" date="2022-06" db="EMBL/GenBank/DDBJ databases">
        <authorList>
            <person name="Lu C.-H."/>
        </authorList>
    </citation>
    <scope>NUCLEOTIDE SEQUENCE</scope>
    <source>
        <strain evidence="9">21MJYT02-11</strain>
    </source>
</reference>
<dbReference type="InterPro" id="IPR037069">
    <property type="entry name" value="AcylCoA_DH/ox_N_sf"/>
</dbReference>
<dbReference type="InterPro" id="IPR046373">
    <property type="entry name" value="Acyl-CoA_Oxase/DH_mid-dom_sf"/>
</dbReference>
<dbReference type="PANTHER" id="PTHR43292:SF3">
    <property type="entry name" value="ACYL-COA DEHYDROGENASE FADE29"/>
    <property type="match status" value="1"/>
</dbReference>